<protein>
    <recommendedName>
        <fullName evidence="3">3-oxoacyl-ACP synthase</fullName>
    </recommendedName>
</protein>
<evidence type="ECO:0000313" key="2">
    <source>
        <dbReference type="Proteomes" id="UP000216361"/>
    </source>
</evidence>
<accession>A0A255XLS6</accession>
<dbReference type="Proteomes" id="UP000216361">
    <property type="component" value="Unassembled WGS sequence"/>
</dbReference>
<comment type="caution">
    <text evidence="1">The sequence shown here is derived from an EMBL/GenBank/DDBJ whole genome shotgun (WGS) entry which is preliminary data.</text>
</comment>
<name>A0A255XLS6_9PROT</name>
<keyword evidence="2" id="KW-1185">Reference proteome</keyword>
<proteinExistence type="predicted"/>
<dbReference type="Pfam" id="PF14384">
    <property type="entry name" value="BrnA_antitoxin"/>
    <property type="match status" value="1"/>
</dbReference>
<sequence length="124" mass="13712">MPIPSGLSLHGKEDEMPEKHIVTRSWDDLANTVLTDDQKAQLAALEAMSDEEIQRRVADDPDAAPFDPALWVDAELVSLKIPVSIRLDAEIVAYFKAGGPGYQSRINSVLANYVRAKQREQKPA</sequence>
<dbReference type="AlphaFoldDB" id="A0A255XLS6"/>
<dbReference type="EMBL" id="NOXS01000034">
    <property type="protein sequence ID" value="OYQ17395.1"/>
    <property type="molecule type" value="Genomic_DNA"/>
</dbReference>
<organism evidence="1 2">
    <name type="scientific">Elstera cyanobacteriorum</name>
    <dbReference type="NCBI Taxonomy" id="2022747"/>
    <lineage>
        <taxon>Bacteria</taxon>
        <taxon>Pseudomonadati</taxon>
        <taxon>Pseudomonadota</taxon>
        <taxon>Alphaproteobacteria</taxon>
        <taxon>Rhodospirillales</taxon>
        <taxon>Rhodospirillaceae</taxon>
        <taxon>Elstera</taxon>
    </lineage>
</organism>
<gene>
    <name evidence="1" type="ORF">CHR90_15680</name>
</gene>
<reference evidence="1 2" key="1">
    <citation type="submission" date="2017-07" db="EMBL/GenBank/DDBJ databases">
        <title>Elstera cyanobacteriorum sp. nov., a novel bacterium isolated from cyanobacterial aggregates in a eutrophic lake.</title>
        <authorList>
            <person name="Cai H."/>
        </authorList>
    </citation>
    <scope>NUCLEOTIDE SEQUENCE [LARGE SCALE GENOMIC DNA]</scope>
    <source>
        <strain evidence="1 2">TH019</strain>
    </source>
</reference>
<evidence type="ECO:0000313" key="1">
    <source>
        <dbReference type="EMBL" id="OYQ17395.1"/>
    </source>
</evidence>
<dbReference type="OrthoDB" id="361944at2"/>
<evidence type="ECO:0008006" key="3">
    <source>
        <dbReference type="Google" id="ProtNLM"/>
    </source>
</evidence>
<dbReference type="InterPro" id="IPR025528">
    <property type="entry name" value="BrnA_antitoxin"/>
</dbReference>